<evidence type="ECO:0000256" key="8">
    <source>
        <dbReference type="ARBA" id="ARBA00023295"/>
    </source>
</evidence>
<evidence type="ECO:0000256" key="2">
    <source>
        <dbReference type="ARBA" id="ARBA00001913"/>
    </source>
</evidence>
<comment type="cofactor">
    <cofactor evidence="2">
        <name>Ca(2+)</name>
        <dbReference type="ChEBI" id="CHEBI:29108"/>
    </cofactor>
</comment>
<dbReference type="GO" id="GO:0005509">
    <property type="term" value="F:calcium ion binding"/>
    <property type="evidence" value="ECO:0007669"/>
    <property type="project" value="InterPro"/>
</dbReference>
<keyword evidence="13" id="KW-1185">Reference proteome</keyword>
<dbReference type="InterPro" id="IPR012850">
    <property type="entry name" value="A-amylase_bs_C"/>
</dbReference>
<dbReference type="Proteomes" id="UP000467841">
    <property type="component" value="Unassembled WGS sequence"/>
</dbReference>
<evidence type="ECO:0000259" key="10">
    <source>
        <dbReference type="SMART" id="SM00642"/>
    </source>
</evidence>
<sequence length="898" mass="101009">MSTVPIESLLHHSSLRRRNSTIYRGTRGGFLPCSLNLSRHFTSKKLHSVGRNIGSGGTSSGLRRSSVAIRASSSDTAVVETSQSDDVVFKENFPVQRIEKAEGKIYVRLKQVEEKNWELSVGCSLPGKWIFHWGVSYVGDTGSEWDQPPEDMRPPGSIAIKDYAIDTPLEKLSEGDSSYEVTINLDLESSVAALNFVLKDEETGAWYQHKGRDFKVPLVDDVLDNGNLIGAKKGFGALGKLSNIVLESDESGEEVEEKSTSDVTKERKGLEEFYEEMPISKHVADDNSVTVTARKCPETSKNIVTIETDLPGDVTVHWGVCKNGSKKWEIPEKPYPEETSLFRNKALRTRLQRKDDGNGSFGLFSLDGKLEGLSFVLKSNDTWLKNKGEDFYVPFLSSSTSPVKTEAPQVSGKKPKTNQEVSASGFTDEIITEIRNLAIDISSHKHQKTNVKEVQENILQEIEKLAAEAYSIFRSTTPAFSEESVLEAEAEKPEEIKISSGTGSGFEIVCQGFNWESHKSGRWYKELQEKAKELASLGFTVLWLPPPTESVSPEGYMPKDLYNLNSRYGTIDELKETVRKFHKVGIKVLGDAVLNHRCAHFKNQNGVWNLFGGRLNWDDRAVVADDPHFQGRGNKSSGDNFHAAPNIDHSQDFVRKDIKEWLCWMREEVGYDGWRLDFVRGFWGGYVKDYMDASKPYFAVGEYWDSLSYTYGEMDYNQDAHRQRIVDWINATSGAAGAFDVTTKGILHTALQKCEYWRLSDPKGKPPGVVGWWPSRAVTFIENHDTGSTQGHWRFPEGKEMQGYAYILTHPGTPAVFFDHIFSDYRSEIASLLSLRNRQKLHCRSEVNIDKSERDVYAAIIDDKVAMKIGPGHYEPPNGDKNWSVAVEGRDYKVWETS</sequence>
<dbReference type="EMBL" id="CACVBM020001113">
    <property type="protein sequence ID" value="CAA7031889.1"/>
    <property type="molecule type" value="Genomic_DNA"/>
</dbReference>
<comment type="catalytic activity">
    <reaction evidence="1">
        <text>Endohydrolysis of (1-&gt;4)-alpha-D-glucosidic linkages in polysaccharides containing three or more (1-&gt;4)-alpha-linked D-glucose units.</text>
        <dbReference type="EC" id="3.2.1.1"/>
    </reaction>
</comment>
<dbReference type="Pfam" id="PF23166">
    <property type="entry name" value="Ig_N_CWD1"/>
    <property type="match status" value="2"/>
</dbReference>
<dbReference type="Gene3D" id="3.20.20.80">
    <property type="entry name" value="Glycosidases"/>
    <property type="match status" value="1"/>
</dbReference>
<keyword evidence="8" id="KW-0326">Glycosidase</keyword>
<gene>
    <name evidence="12" type="ORF">MERR_LOCUS19124</name>
</gene>
<dbReference type="CDD" id="cd11314">
    <property type="entry name" value="AmyAc_arch_bac_plant_AmyA"/>
    <property type="match status" value="1"/>
</dbReference>
<evidence type="ECO:0000313" key="12">
    <source>
        <dbReference type="EMBL" id="CAA7031889.1"/>
    </source>
</evidence>
<dbReference type="InterPro" id="IPR056301">
    <property type="entry name" value="GWD-like_N_Ig"/>
</dbReference>
<accession>A0A6D2J3G4</accession>
<evidence type="ECO:0000256" key="7">
    <source>
        <dbReference type="ARBA" id="ARBA00023277"/>
    </source>
</evidence>
<dbReference type="SMART" id="SM00642">
    <property type="entry name" value="Aamy"/>
    <property type="match status" value="1"/>
</dbReference>
<evidence type="ECO:0000256" key="6">
    <source>
        <dbReference type="ARBA" id="ARBA00022801"/>
    </source>
</evidence>
<evidence type="ECO:0000256" key="5">
    <source>
        <dbReference type="ARBA" id="ARBA00022723"/>
    </source>
</evidence>
<dbReference type="EC" id="3.2.1.1" evidence="4"/>
<evidence type="ECO:0000256" key="4">
    <source>
        <dbReference type="ARBA" id="ARBA00012595"/>
    </source>
</evidence>
<evidence type="ECO:0000259" key="11">
    <source>
        <dbReference type="SMART" id="SM00810"/>
    </source>
</evidence>
<evidence type="ECO:0000256" key="9">
    <source>
        <dbReference type="ARBA" id="ARBA00030238"/>
    </source>
</evidence>
<dbReference type="InterPro" id="IPR017853">
    <property type="entry name" value="GH"/>
</dbReference>
<comment type="similarity">
    <text evidence="3">Belongs to the glycosyl hydrolase 13 family.</text>
</comment>
<dbReference type="SUPFAM" id="SSF51011">
    <property type="entry name" value="Glycosyl hydrolase domain"/>
    <property type="match status" value="1"/>
</dbReference>
<dbReference type="SMART" id="SM00810">
    <property type="entry name" value="Alpha-amyl_C2"/>
    <property type="match status" value="1"/>
</dbReference>
<dbReference type="GO" id="GO:0004556">
    <property type="term" value="F:alpha-amylase activity"/>
    <property type="evidence" value="ECO:0007669"/>
    <property type="project" value="UniProtKB-EC"/>
</dbReference>
<evidence type="ECO:0000256" key="1">
    <source>
        <dbReference type="ARBA" id="ARBA00000548"/>
    </source>
</evidence>
<keyword evidence="7" id="KW-0119">Carbohydrate metabolism</keyword>
<feature type="domain" description="Glycosyl hydrolase family 13 catalytic" evidence="10">
    <location>
        <begin position="507"/>
        <end position="836"/>
    </location>
</feature>
<dbReference type="InterPro" id="IPR013780">
    <property type="entry name" value="Glyco_hydro_b"/>
</dbReference>
<reference evidence="12" key="1">
    <citation type="submission" date="2020-01" db="EMBL/GenBank/DDBJ databases">
        <authorList>
            <person name="Mishra B."/>
        </authorList>
    </citation>
    <scope>NUCLEOTIDE SEQUENCE [LARGE SCALE GENOMIC DNA]</scope>
</reference>
<dbReference type="Gene3D" id="2.60.40.1180">
    <property type="entry name" value="Golgi alpha-mannosidase II"/>
    <property type="match status" value="1"/>
</dbReference>
<dbReference type="SUPFAM" id="SSF51445">
    <property type="entry name" value="(Trans)glycosidases"/>
    <property type="match status" value="1"/>
</dbReference>
<evidence type="ECO:0000313" key="13">
    <source>
        <dbReference type="Proteomes" id="UP000467841"/>
    </source>
</evidence>
<protein>
    <recommendedName>
        <fullName evidence="4">alpha-amylase</fullName>
        <ecNumber evidence="4">3.2.1.1</ecNumber>
    </recommendedName>
    <alternativeName>
        <fullName evidence="9">1,4-alpha-D-glucan glucanohydrolase</fullName>
    </alternativeName>
</protein>
<dbReference type="InterPro" id="IPR006047">
    <property type="entry name" value="GH13_cat_dom"/>
</dbReference>
<evidence type="ECO:0000256" key="3">
    <source>
        <dbReference type="ARBA" id="ARBA00008061"/>
    </source>
</evidence>
<organism evidence="12 13">
    <name type="scientific">Microthlaspi erraticum</name>
    <dbReference type="NCBI Taxonomy" id="1685480"/>
    <lineage>
        <taxon>Eukaryota</taxon>
        <taxon>Viridiplantae</taxon>
        <taxon>Streptophyta</taxon>
        <taxon>Embryophyta</taxon>
        <taxon>Tracheophyta</taxon>
        <taxon>Spermatophyta</taxon>
        <taxon>Magnoliopsida</taxon>
        <taxon>eudicotyledons</taxon>
        <taxon>Gunneridae</taxon>
        <taxon>Pentapetalae</taxon>
        <taxon>rosids</taxon>
        <taxon>malvids</taxon>
        <taxon>Brassicales</taxon>
        <taxon>Brassicaceae</taxon>
        <taxon>Coluteocarpeae</taxon>
        <taxon>Microthlaspi</taxon>
    </lineage>
</organism>
<dbReference type="PANTHER" id="PTHR43447">
    <property type="entry name" value="ALPHA-AMYLASE"/>
    <property type="match status" value="1"/>
</dbReference>
<name>A0A6D2J3G4_9BRAS</name>
<dbReference type="Pfam" id="PF00128">
    <property type="entry name" value="Alpha-amylase"/>
    <property type="match status" value="1"/>
</dbReference>
<dbReference type="Pfam" id="PF07821">
    <property type="entry name" value="Alpha-amyl_C2"/>
    <property type="match status" value="1"/>
</dbReference>
<keyword evidence="6" id="KW-0378">Hydrolase</keyword>
<dbReference type="OrthoDB" id="550577at2759"/>
<feature type="domain" description="Alpha-amylase C-terminal beta-sheet" evidence="11">
    <location>
        <begin position="837"/>
        <end position="897"/>
    </location>
</feature>
<dbReference type="GO" id="GO:0005975">
    <property type="term" value="P:carbohydrate metabolic process"/>
    <property type="evidence" value="ECO:0007669"/>
    <property type="project" value="InterPro"/>
</dbReference>
<dbReference type="AlphaFoldDB" id="A0A6D2J3G4"/>
<proteinExistence type="inferred from homology"/>
<comment type="caution">
    <text evidence="12">The sequence shown here is derived from an EMBL/GenBank/DDBJ whole genome shotgun (WGS) entry which is preliminary data.</text>
</comment>
<keyword evidence="5" id="KW-0479">Metal-binding</keyword>